<reference evidence="1" key="1">
    <citation type="journal article" date="2020" name="Microb. Genom.">
        <title>Genetic diversity of clinical and environmental Mucorales isolates obtained from an investigation of mucormycosis cases among solid organ transplant recipients.</title>
        <authorList>
            <person name="Nguyen M.H."/>
            <person name="Kaul D."/>
            <person name="Muto C."/>
            <person name="Cheng S.J."/>
            <person name="Richter R.A."/>
            <person name="Bruno V.M."/>
            <person name="Liu G."/>
            <person name="Beyhan S."/>
            <person name="Sundermann A.J."/>
            <person name="Mounaud S."/>
            <person name="Pasculle A.W."/>
            <person name="Nierman W.C."/>
            <person name="Driscoll E."/>
            <person name="Cumbie R."/>
            <person name="Clancy C.J."/>
            <person name="Dupont C.L."/>
        </authorList>
    </citation>
    <scope>NUCLEOTIDE SEQUENCE</scope>
    <source>
        <strain evidence="1">GL16</strain>
    </source>
</reference>
<dbReference type="Proteomes" id="UP000717996">
    <property type="component" value="Unassembled WGS sequence"/>
</dbReference>
<organism evidence="1 2">
    <name type="scientific">Rhizopus oryzae</name>
    <name type="common">Mucormycosis agent</name>
    <name type="synonym">Rhizopus arrhizus var. delemar</name>
    <dbReference type="NCBI Taxonomy" id="64495"/>
    <lineage>
        <taxon>Eukaryota</taxon>
        <taxon>Fungi</taxon>
        <taxon>Fungi incertae sedis</taxon>
        <taxon>Mucoromycota</taxon>
        <taxon>Mucoromycotina</taxon>
        <taxon>Mucoromycetes</taxon>
        <taxon>Mucorales</taxon>
        <taxon>Mucorineae</taxon>
        <taxon>Rhizopodaceae</taxon>
        <taxon>Rhizopus</taxon>
    </lineage>
</organism>
<dbReference type="EMBL" id="JAANIT010000468">
    <property type="protein sequence ID" value="KAG1547421.1"/>
    <property type="molecule type" value="Genomic_DNA"/>
</dbReference>
<proteinExistence type="predicted"/>
<gene>
    <name evidence="1" type="ORF">G6F51_004283</name>
</gene>
<comment type="caution">
    <text evidence="1">The sequence shown here is derived from an EMBL/GenBank/DDBJ whole genome shotgun (WGS) entry which is preliminary data.</text>
</comment>
<evidence type="ECO:0000313" key="2">
    <source>
        <dbReference type="Proteomes" id="UP000717996"/>
    </source>
</evidence>
<evidence type="ECO:0000313" key="1">
    <source>
        <dbReference type="EMBL" id="KAG1547421.1"/>
    </source>
</evidence>
<sequence>MQARLFFTYDTSLQRIRPLLRPDSPHYPRLAAWLLRDLNNRIITLNNMTWALILNLSPDLGQIDDSPFVSWLTRSPDWDIVQP</sequence>
<dbReference type="AlphaFoldDB" id="A0A9P6YFT4"/>
<name>A0A9P6YFT4_RHIOR</name>
<accession>A0A9P6YFT4</accession>
<protein>
    <submittedName>
        <fullName evidence="1">Uncharacterized protein</fullName>
    </submittedName>
</protein>